<dbReference type="InterPro" id="IPR013785">
    <property type="entry name" value="Aldolase_TIM"/>
</dbReference>
<protein>
    <recommendedName>
        <fullName evidence="4 12">Anaerobic ribonucleoside-triphosphate reductase-activating protein</fullName>
        <ecNumber evidence="12">1.97.1.-</ecNumber>
    </recommendedName>
</protein>
<feature type="region of interest" description="Disordered" evidence="13">
    <location>
        <begin position="164"/>
        <end position="188"/>
    </location>
</feature>
<keyword evidence="7" id="KW-0479">Metal-binding</keyword>
<evidence type="ECO:0000256" key="6">
    <source>
        <dbReference type="ARBA" id="ARBA00022691"/>
    </source>
</evidence>
<comment type="similarity">
    <text evidence="3 12">Belongs to the organic radical-activating enzymes family.</text>
</comment>
<gene>
    <name evidence="14" type="ORF">SAMN05518863_105110</name>
</gene>
<keyword evidence="5" id="KW-0004">4Fe-4S</keyword>
<dbReference type="SFLD" id="SFLDF00299">
    <property type="entry name" value="anaerobic_ribonucleoside-triph"/>
    <property type="match status" value="1"/>
</dbReference>
<dbReference type="InterPro" id="IPR001989">
    <property type="entry name" value="Radical_activat_CS"/>
</dbReference>
<evidence type="ECO:0000256" key="1">
    <source>
        <dbReference type="ARBA" id="ARBA00001966"/>
    </source>
</evidence>
<evidence type="ECO:0000256" key="4">
    <source>
        <dbReference type="ARBA" id="ARBA00014281"/>
    </source>
</evidence>
<dbReference type="RefSeq" id="WP_008104266.1">
    <property type="nucleotide sequence ID" value="NZ_FOSD01000005.1"/>
</dbReference>
<keyword evidence="8 12" id="KW-0560">Oxidoreductase</keyword>
<evidence type="ECO:0000256" key="5">
    <source>
        <dbReference type="ARBA" id="ARBA00022485"/>
    </source>
</evidence>
<dbReference type="InterPro" id="IPR012837">
    <property type="entry name" value="NrdG"/>
</dbReference>
<comment type="catalytic activity">
    <reaction evidence="11">
        <text>glycyl-[protein] + reduced [flavodoxin] + S-adenosyl-L-methionine = glycin-2-yl radical-[protein] + semiquinone [flavodoxin] + 5'-deoxyadenosine + L-methionine + H(+)</text>
        <dbReference type="Rhea" id="RHEA:61976"/>
        <dbReference type="Rhea" id="RHEA-COMP:10622"/>
        <dbReference type="Rhea" id="RHEA-COMP:14480"/>
        <dbReference type="Rhea" id="RHEA-COMP:15993"/>
        <dbReference type="Rhea" id="RHEA-COMP:15994"/>
        <dbReference type="ChEBI" id="CHEBI:15378"/>
        <dbReference type="ChEBI" id="CHEBI:17319"/>
        <dbReference type="ChEBI" id="CHEBI:29947"/>
        <dbReference type="ChEBI" id="CHEBI:32722"/>
        <dbReference type="ChEBI" id="CHEBI:57618"/>
        <dbReference type="ChEBI" id="CHEBI:57844"/>
        <dbReference type="ChEBI" id="CHEBI:59789"/>
        <dbReference type="ChEBI" id="CHEBI:140311"/>
    </reaction>
</comment>
<proteinExistence type="inferred from homology"/>
<dbReference type="SUPFAM" id="SSF102114">
    <property type="entry name" value="Radical SAM enzymes"/>
    <property type="match status" value="1"/>
</dbReference>
<dbReference type="PROSITE" id="PS01087">
    <property type="entry name" value="RADICAL_ACTIVATING"/>
    <property type="match status" value="1"/>
</dbReference>
<dbReference type="PANTHER" id="PTHR30352">
    <property type="entry name" value="PYRUVATE FORMATE-LYASE-ACTIVATING ENZYME"/>
    <property type="match status" value="1"/>
</dbReference>
<dbReference type="Pfam" id="PF13353">
    <property type="entry name" value="Fer4_12"/>
    <property type="match status" value="1"/>
</dbReference>
<comment type="caution">
    <text evidence="14">The sequence shown here is derived from an EMBL/GenBank/DDBJ whole genome shotgun (WGS) entry which is preliminary data.</text>
</comment>
<dbReference type="NCBIfam" id="NF008335">
    <property type="entry name" value="PRK11121.1"/>
    <property type="match status" value="1"/>
</dbReference>
<keyword evidence="15" id="KW-1185">Reference proteome</keyword>
<evidence type="ECO:0000313" key="15">
    <source>
        <dbReference type="Proteomes" id="UP000198841"/>
    </source>
</evidence>
<keyword evidence="10" id="KW-0411">Iron-sulfur</keyword>
<dbReference type="PIRSF" id="PIRSF000368">
    <property type="entry name" value="NrdG"/>
    <property type="match status" value="1"/>
</dbReference>
<evidence type="ECO:0000313" key="14">
    <source>
        <dbReference type="EMBL" id="SFK19203.1"/>
    </source>
</evidence>
<dbReference type="InterPro" id="IPR007197">
    <property type="entry name" value="rSAM"/>
</dbReference>
<organism evidence="14 15">
    <name type="scientific">Candidatus Pantoea symbiotica</name>
    <dbReference type="NCBI Taxonomy" id="1884370"/>
    <lineage>
        <taxon>Bacteria</taxon>
        <taxon>Pseudomonadati</taxon>
        <taxon>Pseudomonadota</taxon>
        <taxon>Gammaproteobacteria</taxon>
        <taxon>Enterobacterales</taxon>
        <taxon>Erwiniaceae</taxon>
        <taxon>Pantoea</taxon>
    </lineage>
</organism>
<evidence type="ECO:0000256" key="2">
    <source>
        <dbReference type="ARBA" id="ARBA00003852"/>
    </source>
</evidence>
<evidence type="ECO:0000256" key="3">
    <source>
        <dbReference type="ARBA" id="ARBA00009777"/>
    </source>
</evidence>
<dbReference type="InterPro" id="IPR058240">
    <property type="entry name" value="rSAM_sf"/>
</dbReference>
<evidence type="ECO:0000256" key="7">
    <source>
        <dbReference type="ARBA" id="ARBA00022723"/>
    </source>
</evidence>
<evidence type="ECO:0000256" key="11">
    <source>
        <dbReference type="ARBA" id="ARBA00047365"/>
    </source>
</evidence>
<dbReference type="Gene3D" id="3.20.20.70">
    <property type="entry name" value="Aldolase class I"/>
    <property type="match status" value="1"/>
</dbReference>
<dbReference type="SFLD" id="SFLDS00029">
    <property type="entry name" value="Radical_SAM"/>
    <property type="match status" value="1"/>
</dbReference>
<sequence length="188" mass="21672">MMRIHGYYPVDIVNGPGTRCTLFVAGCEHQCRGCYNQSTWQLDSGVPFTLEMEEKLIADLNDRRIPRQGLSLSGGDPLHPHNVPHVRRLVKRVRRECPDKDIWLWTGYEMAELSAAQREVVDEIDVLIDGRFIEAEKDARLLWRGSRNQKIWWLRQPQGEHAEQHAAACHADQRDPQRPCGKGAMQHQ</sequence>
<dbReference type="EMBL" id="FOSD01000005">
    <property type="protein sequence ID" value="SFK19203.1"/>
    <property type="molecule type" value="Genomic_DNA"/>
</dbReference>
<dbReference type="EC" id="1.97.1.-" evidence="12"/>
<accession>A0A1I3XI51</accession>
<dbReference type="Proteomes" id="UP000198841">
    <property type="component" value="Unassembled WGS sequence"/>
</dbReference>
<evidence type="ECO:0000256" key="12">
    <source>
        <dbReference type="PIRNR" id="PIRNR000368"/>
    </source>
</evidence>
<dbReference type="NCBIfam" id="TIGR02491">
    <property type="entry name" value="NrdG"/>
    <property type="match status" value="1"/>
</dbReference>
<comment type="function">
    <text evidence="2 12">Activation of anaerobic ribonucleoside-triphosphate reductase under anaerobic conditions by generation of an organic free radical, using S-adenosylmethionine and reduced flavodoxin as cosubstrates to produce 5'-deoxy-adenosine.</text>
</comment>
<keyword evidence="6" id="KW-0949">S-adenosyl-L-methionine</keyword>
<name>A0A1I3XI51_9GAMM</name>
<reference evidence="14 15" key="1">
    <citation type="submission" date="2016-10" db="EMBL/GenBank/DDBJ databases">
        <authorList>
            <person name="Varghese N."/>
            <person name="Submissions S."/>
        </authorList>
    </citation>
    <scope>NUCLEOTIDE SEQUENCE [LARGE SCALE GENOMIC DNA]</scope>
    <source>
        <strain evidence="14 15">YR512</strain>
    </source>
</reference>
<dbReference type="PANTHER" id="PTHR30352:SF2">
    <property type="entry name" value="ANAEROBIC RIBONUCLEOSIDE-TRIPHOSPHATE REDUCTASE-ACTIVATING PROTEIN"/>
    <property type="match status" value="1"/>
</dbReference>
<dbReference type="InterPro" id="IPR034457">
    <property type="entry name" value="Organic_radical-activating"/>
</dbReference>
<dbReference type="SFLD" id="SFLDG01066">
    <property type="entry name" value="organic_radical-activating_enz"/>
    <property type="match status" value="1"/>
</dbReference>
<evidence type="ECO:0000256" key="9">
    <source>
        <dbReference type="ARBA" id="ARBA00023004"/>
    </source>
</evidence>
<evidence type="ECO:0000256" key="8">
    <source>
        <dbReference type="ARBA" id="ARBA00023002"/>
    </source>
</evidence>
<evidence type="ECO:0000256" key="10">
    <source>
        <dbReference type="ARBA" id="ARBA00023014"/>
    </source>
</evidence>
<comment type="cofactor">
    <cofactor evidence="1">
        <name>[4Fe-4S] cluster</name>
        <dbReference type="ChEBI" id="CHEBI:49883"/>
    </cofactor>
</comment>
<dbReference type="SFLD" id="SFLDG01063">
    <property type="entry name" value="activating_enzymes__group_1"/>
    <property type="match status" value="1"/>
</dbReference>
<keyword evidence="9" id="KW-0408">Iron</keyword>
<evidence type="ECO:0000256" key="13">
    <source>
        <dbReference type="SAM" id="MobiDB-lite"/>
    </source>
</evidence>